<dbReference type="InterPro" id="IPR003593">
    <property type="entry name" value="AAA+_ATPase"/>
</dbReference>
<dbReference type="Pfam" id="PF13541">
    <property type="entry name" value="ChlI"/>
    <property type="match status" value="1"/>
</dbReference>
<dbReference type="InterPro" id="IPR045006">
    <property type="entry name" value="CHLI-like"/>
</dbReference>
<dbReference type="EMBL" id="QWLM01000003">
    <property type="protein sequence ID" value="RHW47156.1"/>
    <property type="molecule type" value="Genomic_DNA"/>
</dbReference>
<dbReference type="InterPro" id="IPR025158">
    <property type="entry name" value="Mg_chelat-rel_C"/>
</dbReference>
<dbReference type="InterPro" id="IPR004482">
    <property type="entry name" value="Mg_chelat-rel"/>
</dbReference>
<dbReference type="Pfam" id="PF13335">
    <property type="entry name" value="Mg_chelatase_C"/>
    <property type="match status" value="1"/>
</dbReference>
<feature type="domain" description="AAA+ ATPase" evidence="2">
    <location>
        <begin position="215"/>
        <end position="398"/>
    </location>
</feature>
<dbReference type="InterPro" id="IPR000523">
    <property type="entry name" value="Mg_chelatse_chII-like_cat_dom"/>
</dbReference>
<dbReference type="PANTHER" id="PTHR32039">
    <property type="entry name" value="MAGNESIUM-CHELATASE SUBUNIT CHLI"/>
    <property type="match status" value="1"/>
</dbReference>
<gene>
    <name evidence="3" type="ORF">D1832_04015</name>
</gene>
<dbReference type="PANTHER" id="PTHR32039:SF7">
    <property type="entry name" value="COMPETENCE PROTEIN COMM"/>
    <property type="match status" value="1"/>
</dbReference>
<dbReference type="InterPro" id="IPR014721">
    <property type="entry name" value="Ribsml_uS5_D2-typ_fold_subgr"/>
</dbReference>
<dbReference type="GO" id="GO:0005524">
    <property type="term" value="F:ATP binding"/>
    <property type="evidence" value="ECO:0007669"/>
    <property type="project" value="UniProtKB-KW"/>
</dbReference>
<dbReference type="InterPro" id="IPR020568">
    <property type="entry name" value="Ribosomal_Su5_D2-typ_SF"/>
</dbReference>
<dbReference type="RefSeq" id="WP_118912712.1">
    <property type="nucleotide sequence ID" value="NZ_CBCRVH010000007.1"/>
</dbReference>
<keyword evidence="3" id="KW-0067">ATP-binding</keyword>
<dbReference type="Proteomes" id="UP000285376">
    <property type="component" value="Unassembled WGS sequence"/>
</dbReference>
<dbReference type="Gene3D" id="3.40.50.300">
    <property type="entry name" value="P-loop containing nucleotide triphosphate hydrolases"/>
    <property type="match status" value="1"/>
</dbReference>
<comment type="similarity">
    <text evidence="1">Belongs to the Mg-chelatase subunits D/I family. ComM subfamily.</text>
</comment>
<reference evidence="3 4" key="1">
    <citation type="submission" date="2018-08" db="EMBL/GenBank/DDBJ databases">
        <title>Whole genome sequence analysis of Dermacoccus abyssi bacteria isolated from Deep Mariana trench Micromonospora spp reveals genes involved in the environmental adaptation and production of secondary metabolites.</title>
        <authorList>
            <person name="Abdel-Mageed W.M."/>
            <person name="Lehri B."/>
            <person name="Nouioui I."/>
            <person name="Goodfellow I."/>
            <person name="Jaspars M."/>
            <person name="Karlyshev A."/>
        </authorList>
    </citation>
    <scope>NUCLEOTIDE SEQUENCE [LARGE SCALE GENOMIC DNA]</scope>
    <source>
        <strain evidence="3 4">MT1.1</strain>
    </source>
</reference>
<comment type="caution">
    <text evidence="3">The sequence shown here is derived from an EMBL/GenBank/DDBJ whole genome shotgun (WGS) entry which is preliminary data.</text>
</comment>
<protein>
    <submittedName>
        <fullName evidence="3">ATP-binding protein</fullName>
    </submittedName>
</protein>
<accession>A0A417Z961</accession>
<organism evidence="3 4">
    <name type="scientific">Dermacoccus abyssi</name>
    <dbReference type="NCBI Taxonomy" id="322596"/>
    <lineage>
        <taxon>Bacteria</taxon>
        <taxon>Bacillati</taxon>
        <taxon>Actinomycetota</taxon>
        <taxon>Actinomycetes</taxon>
        <taxon>Micrococcales</taxon>
        <taxon>Dermacoccaceae</taxon>
        <taxon>Dermacoccus</taxon>
    </lineage>
</organism>
<proteinExistence type="inferred from homology"/>
<dbReference type="SMART" id="SM00382">
    <property type="entry name" value="AAA"/>
    <property type="match status" value="1"/>
</dbReference>
<keyword evidence="3" id="KW-0547">Nucleotide-binding</keyword>
<dbReference type="SUPFAM" id="SSF52540">
    <property type="entry name" value="P-loop containing nucleoside triphosphate hydrolases"/>
    <property type="match status" value="1"/>
</dbReference>
<evidence type="ECO:0000256" key="1">
    <source>
        <dbReference type="ARBA" id="ARBA00006354"/>
    </source>
</evidence>
<sequence length="510" mass="53656">MSFGKTKAVVVTGIDGLVVDVEVSVGQGLPKVVISGLPDTAVSQAPNRLRSAMTQSELTFPDTRLTINLAPASEQKSGAGLDLAMAVAILAATRSLDPADVARVGHIGELGMEGSVREVRGVLPACVAALAGNVRELLVPAANAAEASLVSGIRVHPVRSLSDVVAFHRVRAQGKTLDLPWPEPGEEAEPEETGDLRDVVGQYEARAAIEVAAAGGHNVSMIGPPGAGKTLLASRLPSILPPLSREEALVVTSVQSVLGKVDGQALKERAPFVAPHHSITMPALVGGGTGRPRPGAITEAHAGVLFLDEAPEFKRTVLDALRQPLERGFVTITRAQQSVRFPSRFQLVVASNPCPCGRYTGSGAGCSCATRARREYLKRLSGPLLDRIDVHLQVPAVTRADLASGPGESSEEVAARVREVRERSARRWAPLGLALNAEVPGSILRSSPWSLTPADTATLDAALDTGNLTLRGYDRTLRLAWTLCDLRGADKPTKDDVYAALTLREGQQAA</sequence>
<evidence type="ECO:0000259" key="2">
    <source>
        <dbReference type="SMART" id="SM00382"/>
    </source>
</evidence>
<dbReference type="AlphaFoldDB" id="A0A417Z961"/>
<dbReference type="SUPFAM" id="SSF54211">
    <property type="entry name" value="Ribosomal protein S5 domain 2-like"/>
    <property type="match status" value="1"/>
</dbReference>
<dbReference type="NCBIfam" id="TIGR00368">
    <property type="entry name" value="YifB family Mg chelatase-like AAA ATPase"/>
    <property type="match status" value="1"/>
</dbReference>
<dbReference type="Gene3D" id="3.30.230.10">
    <property type="match status" value="1"/>
</dbReference>
<evidence type="ECO:0000313" key="3">
    <source>
        <dbReference type="EMBL" id="RHW47156.1"/>
    </source>
</evidence>
<dbReference type="Pfam" id="PF01078">
    <property type="entry name" value="Mg_chelatase"/>
    <property type="match status" value="1"/>
</dbReference>
<dbReference type="InterPro" id="IPR027417">
    <property type="entry name" value="P-loop_NTPase"/>
</dbReference>
<evidence type="ECO:0000313" key="4">
    <source>
        <dbReference type="Proteomes" id="UP000285376"/>
    </source>
</evidence>
<name>A0A417Z961_9MICO</name>